<dbReference type="EMBL" id="HG917868">
    <property type="protein sequence ID" value="CDM68709.1"/>
    <property type="molecule type" value="Genomic_DNA"/>
</dbReference>
<name>W6RYL0_9CLOT</name>
<dbReference type="HOGENOM" id="CLU_015044_1_0_9"/>
<dbReference type="Pfam" id="PF20250">
    <property type="entry name" value="FapA_N"/>
    <property type="match status" value="1"/>
</dbReference>
<feature type="domain" description="Flagellar Assembly Protein A N-terminal region" evidence="1">
    <location>
        <begin position="133"/>
        <end position="323"/>
    </location>
</feature>
<dbReference type="RefSeq" id="WP_044037997.1">
    <property type="nucleotide sequence ID" value="NZ_HG917868.1"/>
</dbReference>
<dbReference type="eggNOG" id="COG1315">
    <property type="taxonomic scope" value="Bacteria"/>
</dbReference>
<dbReference type="PATRIC" id="fig|1216932.3.peg.1543"/>
<dbReference type="AlphaFoldDB" id="W6RYL0"/>
<accession>W6RYL0</accession>
<dbReference type="InterPro" id="IPR046866">
    <property type="entry name" value="FapA_N"/>
</dbReference>
<organism evidence="2 3">
    <name type="scientific">Clostridium bornimense</name>
    <dbReference type="NCBI Taxonomy" id="1216932"/>
    <lineage>
        <taxon>Bacteria</taxon>
        <taxon>Bacillati</taxon>
        <taxon>Bacillota</taxon>
        <taxon>Clostridia</taxon>
        <taxon>Eubacteriales</taxon>
        <taxon>Clostridiaceae</taxon>
        <taxon>Clostridium</taxon>
    </lineage>
</organism>
<dbReference type="PANTHER" id="PTHR38032:SF1">
    <property type="entry name" value="RNA-BINDING PROTEIN KHPB N-TERMINAL DOMAIN-CONTAINING PROTEIN"/>
    <property type="match status" value="1"/>
</dbReference>
<dbReference type="InterPro" id="IPR046865">
    <property type="entry name" value="FapA_b_solenoid"/>
</dbReference>
<dbReference type="Proteomes" id="UP000019426">
    <property type="component" value="Chromosome M2/40_rep1"/>
</dbReference>
<dbReference type="Pfam" id="PF03961">
    <property type="entry name" value="FapA"/>
    <property type="match status" value="1"/>
</dbReference>
<proteinExistence type="predicted"/>
<gene>
    <name evidence="2" type="ORF">CM240_1551</name>
</gene>
<dbReference type="InterPro" id="IPR005646">
    <property type="entry name" value="FapA"/>
</dbReference>
<dbReference type="OrthoDB" id="1279at2"/>
<sequence length="640" mass="72577">MRKEAKFIGKTLDEAIEKANNFYNGKEFEYSIVSSIDTIFNNKIKISTKLMNNEDKKSISSIERKDVTYGYAYIKSGKLIVVDPKVGTEYARIKFNSNIKIKVNGEESYDSVMVQSSDDIDIKIPNLMGERKININISKDKLEAYLNVEYNDGIRYKLKDCNEKEKNNILNLDIEEDVVLPTKRYNKDEVIKQIKEMGIYTEIFEESIENVIEDNIENLLISRGKDKIDDEEDKIVEHYKNKKDKDKYSDRIDYKNIGYVEPVLKNQLVWEIIRGNKGKDGLDVFGNVIKHKIKQDKKLEIYENVYSIGDKYFASIDGKPYIQGKLVSIRNLHQIEGDVDMKTGNITFVGDVEILGDIKDGMKVTSQNDINVYKNLLSGEVSAGGSVHIGENVIDSKVVAGGGDIDKIKALKLLEQLQLSLKELYSAVEQIKKNTNKYKDGELIKILIENKFKGITSIILKLMNAYSPVNSKIYILFREKLIGIASVNIKNYVELNDILNEVNKEVTILKESIKSIKTVDIGYCQKSEIQSTGDIHIHGKGEYISHVFAKDKVIFTDDSSIARGGIIKADSEVRCGIVGNESGVPTKIVVGKQGHIYAKLAYINTCFVVGTREYLIYENCKDVHCFLDKDGDIVVERLVM</sequence>
<dbReference type="PANTHER" id="PTHR38032">
    <property type="entry name" value="POLYMERASE-RELATED"/>
    <property type="match status" value="1"/>
</dbReference>
<dbReference type="STRING" id="1216932.CM240_1551"/>
<keyword evidence="3" id="KW-1185">Reference proteome</keyword>
<dbReference type="KEGG" id="clt:CM240_1551"/>
<reference evidence="2 3" key="1">
    <citation type="submission" date="2013-11" db="EMBL/GenBank/DDBJ databases">
        <title>Complete genome sequence of Clostridum sp. M2/40.</title>
        <authorList>
            <person name="Wibberg D."/>
            <person name="Puehler A."/>
            <person name="Schlueter A."/>
        </authorList>
    </citation>
    <scope>NUCLEOTIDE SEQUENCE [LARGE SCALE GENOMIC DNA]</scope>
    <source>
        <strain evidence="3">M2/40</strain>
    </source>
</reference>
<evidence type="ECO:0000313" key="3">
    <source>
        <dbReference type="Proteomes" id="UP000019426"/>
    </source>
</evidence>
<evidence type="ECO:0000313" key="2">
    <source>
        <dbReference type="EMBL" id="CDM68709.1"/>
    </source>
</evidence>
<evidence type="ECO:0000259" key="1">
    <source>
        <dbReference type="Pfam" id="PF20250"/>
    </source>
</evidence>
<protein>
    <recommendedName>
        <fullName evidence="1">Flagellar Assembly Protein A N-terminal region domain-containing protein</fullName>
    </recommendedName>
</protein>